<accession>A0ABX8RL91</accession>
<dbReference type="Pfam" id="PF00440">
    <property type="entry name" value="TetR_N"/>
    <property type="match status" value="1"/>
</dbReference>
<organism evidence="6 7">
    <name type="scientific">Nocardia iowensis</name>
    <dbReference type="NCBI Taxonomy" id="204891"/>
    <lineage>
        <taxon>Bacteria</taxon>
        <taxon>Bacillati</taxon>
        <taxon>Actinomycetota</taxon>
        <taxon>Actinomycetes</taxon>
        <taxon>Mycobacteriales</taxon>
        <taxon>Nocardiaceae</taxon>
        <taxon>Nocardia</taxon>
    </lineage>
</organism>
<sequence>MSVNEVEREQAILDAAAELLCRIGYQKLTMGDVAEAVALHRGLVYLQFKSKDELVEATVLRELGRYAQVWRAHLEADPHAGSVASVYRAMVHTLTRLPLAAAIVARDEDVFGRYLRKPGTVFERLPQVSTREFLLRMQEAGTVRPDVDTRTTAYLLDALTPAIRATLPTEGALPADPDRPSADELLATLADLLERALTPPDGADLNRGKTLLLAGLDQARADMSTETVTQEEVS</sequence>
<evidence type="ECO:0000313" key="6">
    <source>
        <dbReference type="EMBL" id="QXN89205.1"/>
    </source>
</evidence>
<keyword evidence="1" id="KW-0805">Transcription regulation</keyword>
<gene>
    <name evidence="6" type="ORF">KV110_27140</name>
</gene>
<keyword evidence="2 4" id="KW-0238">DNA-binding</keyword>
<evidence type="ECO:0000256" key="2">
    <source>
        <dbReference type="ARBA" id="ARBA00023125"/>
    </source>
</evidence>
<dbReference type="InterPro" id="IPR001647">
    <property type="entry name" value="HTH_TetR"/>
</dbReference>
<evidence type="ECO:0000259" key="5">
    <source>
        <dbReference type="PROSITE" id="PS50977"/>
    </source>
</evidence>
<dbReference type="PANTHER" id="PTHR30055:SF234">
    <property type="entry name" value="HTH-TYPE TRANSCRIPTIONAL REGULATOR BETI"/>
    <property type="match status" value="1"/>
</dbReference>
<dbReference type="PANTHER" id="PTHR30055">
    <property type="entry name" value="HTH-TYPE TRANSCRIPTIONAL REGULATOR RUTR"/>
    <property type="match status" value="1"/>
</dbReference>
<proteinExistence type="predicted"/>
<keyword evidence="3" id="KW-0804">Transcription</keyword>
<evidence type="ECO:0000256" key="4">
    <source>
        <dbReference type="PROSITE-ProRule" id="PRU00335"/>
    </source>
</evidence>
<dbReference type="RefSeq" id="WP_218470083.1">
    <property type="nucleotide sequence ID" value="NZ_BAABJN010000003.1"/>
</dbReference>
<evidence type="ECO:0000313" key="7">
    <source>
        <dbReference type="Proteomes" id="UP000694257"/>
    </source>
</evidence>
<dbReference type="PROSITE" id="PS50977">
    <property type="entry name" value="HTH_TETR_2"/>
    <property type="match status" value="1"/>
</dbReference>
<reference evidence="6 7" key="1">
    <citation type="submission" date="2021-07" db="EMBL/GenBank/DDBJ databases">
        <title>Whole Genome Sequence of Nocardia Iowensis.</title>
        <authorList>
            <person name="Lamm A."/>
            <person name="Collins-Fairclough A.M."/>
            <person name="Bunk B."/>
            <person name="Sproer C."/>
        </authorList>
    </citation>
    <scope>NUCLEOTIDE SEQUENCE [LARGE SCALE GENOMIC DNA]</scope>
    <source>
        <strain evidence="6 7">NRRL 5646</strain>
    </source>
</reference>
<dbReference type="EMBL" id="CP078145">
    <property type="protein sequence ID" value="QXN89205.1"/>
    <property type="molecule type" value="Genomic_DNA"/>
</dbReference>
<evidence type="ECO:0000256" key="1">
    <source>
        <dbReference type="ARBA" id="ARBA00023015"/>
    </source>
</evidence>
<feature type="DNA-binding region" description="H-T-H motif" evidence="4">
    <location>
        <begin position="29"/>
        <end position="48"/>
    </location>
</feature>
<protein>
    <submittedName>
        <fullName evidence="6">TetR/AcrR family transcriptional regulator</fullName>
    </submittedName>
</protein>
<feature type="domain" description="HTH tetR-type" evidence="5">
    <location>
        <begin position="6"/>
        <end position="66"/>
    </location>
</feature>
<dbReference type="InterPro" id="IPR050109">
    <property type="entry name" value="HTH-type_TetR-like_transc_reg"/>
</dbReference>
<name>A0ABX8RL91_NOCIO</name>
<evidence type="ECO:0000256" key="3">
    <source>
        <dbReference type="ARBA" id="ARBA00023163"/>
    </source>
</evidence>
<dbReference type="Proteomes" id="UP000694257">
    <property type="component" value="Chromosome"/>
</dbReference>
<keyword evidence="7" id="KW-1185">Reference proteome</keyword>